<evidence type="ECO:0000256" key="1">
    <source>
        <dbReference type="SAM" id="SignalP"/>
    </source>
</evidence>
<comment type="caution">
    <text evidence="2">The sequence shown here is derived from an EMBL/GenBank/DDBJ whole genome shotgun (WGS) entry which is preliminary data.</text>
</comment>
<name>A0ABU9U937_9SPIR</name>
<accession>A0ABU9U937</accession>
<dbReference type="RefSeq" id="WP_420068637.1">
    <property type="nucleotide sequence ID" value="NZ_JBCHKQ010000001.1"/>
</dbReference>
<feature type="chain" id="PRO_5045493004" evidence="1">
    <location>
        <begin position="21"/>
        <end position="343"/>
    </location>
</feature>
<dbReference type="EMBL" id="JBCHKQ010000001">
    <property type="protein sequence ID" value="MEM5947186.1"/>
    <property type="molecule type" value="Genomic_DNA"/>
</dbReference>
<keyword evidence="3" id="KW-1185">Reference proteome</keyword>
<keyword evidence="1" id="KW-0732">Signal</keyword>
<proteinExistence type="predicted"/>
<reference evidence="2 3" key="1">
    <citation type="submission" date="2024-03" db="EMBL/GenBank/DDBJ databases">
        <title>Ignisphaera cupida sp. nov., a hyperthermophilic hydrolytic archaeon from a hot spring of Kamchatka, and proposal of Ignisphaeraceae fam. nov.</title>
        <authorList>
            <person name="Podosokorskaya O.A."/>
            <person name="Elcheninov A.G."/>
            <person name="Maltseva A.I."/>
            <person name="Zayulina K.S."/>
            <person name="Novikov A."/>
            <person name="Merkel A.Y."/>
        </authorList>
    </citation>
    <scope>NUCLEOTIDE SEQUENCE [LARGE SCALE GENOMIC DNA]</scope>
    <source>
        <strain evidence="2 3">38H-sp</strain>
    </source>
</reference>
<gene>
    <name evidence="2" type="ORF">WKV44_01390</name>
</gene>
<evidence type="ECO:0000313" key="2">
    <source>
        <dbReference type="EMBL" id="MEM5947186.1"/>
    </source>
</evidence>
<sequence>MAKKLVFAGMFFFILLSVYAQSFSGSVFSSFSYKSVDKSFESVMGMESLSSSYGTKLVFYSGDDAGKAYMRMGVFLSLQEDYKLVYSWELYEAFVSVSAGDFLRFYAGRQVLPLGVCYSIHPVDSIHRISGDESVGRDGLSVRWAAGADYSGALMVLTDVVYGLSSNIISGLGYAGYVDGFFMDSVEIGLSGIWLDSDDERFGGWFSFPLGVFVFSSEFAWDKGEDAWCYMLSSEWDWYGEWSSLVLITELFYQQDKLFTDYARYFSVISHTDWTIWDRYVLEESLVWEADSKSAIITIGLGFLPGNKTDCRVGFSLPVGKDGSFYGLWPYDFIADLKFTVSY</sequence>
<organism evidence="2 3">
    <name type="scientific">Rarispira pelagica</name>
    <dbReference type="NCBI Taxonomy" id="3141764"/>
    <lineage>
        <taxon>Bacteria</taxon>
        <taxon>Pseudomonadati</taxon>
        <taxon>Spirochaetota</taxon>
        <taxon>Spirochaetia</taxon>
        <taxon>Winmispirales</taxon>
        <taxon>Winmispiraceae</taxon>
        <taxon>Rarispira</taxon>
    </lineage>
</organism>
<dbReference type="Proteomes" id="UP001466331">
    <property type="component" value="Unassembled WGS sequence"/>
</dbReference>
<protein>
    <submittedName>
        <fullName evidence="2">Uncharacterized protein</fullName>
    </submittedName>
</protein>
<evidence type="ECO:0000313" key="3">
    <source>
        <dbReference type="Proteomes" id="UP001466331"/>
    </source>
</evidence>
<feature type="signal peptide" evidence="1">
    <location>
        <begin position="1"/>
        <end position="20"/>
    </location>
</feature>